<reference evidence="2 3" key="1">
    <citation type="submission" date="2016-07" db="EMBL/GenBank/DDBJ databases">
        <title>Multiple horizontal gene transfer events from other fungi enriched the ability of initially mycotrophic Trichoderma (Ascomycota) to feed on dead plant biomass.</title>
        <authorList>
            <consortium name="DOE Joint Genome Institute"/>
            <person name="Aerts A."/>
            <person name="Atanasova L."/>
            <person name="Chenthamara K."/>
            <person name="Zhang J."/>
            <person name="Grujic M."/>
            <person name="Henrissat B."/>
            <person name="Kuo A."/>
            <person name="Salamov A."/>
            <person name="Lipzen A."/>
            <person name="Labutti K."/>
            <person name="Barry K."/>
            <person name="Miao Y."/>
            <person name="Rahimi M.J."/>
            <person name="Shen Q."/>
            <person name="Grigoriev I.V."/>
            <person name="Kubicek C.P."/>
            <person name="Druzhinina I.S."/>
        </authorList>
    </citation>
    <scope>NUCLEOTIDE SEQUENCE [LARGE SCALE GENOMIC DNA]</scope>
    <source>
        <strain evidence="2 3">CBS 433.97</strain>
    </source>
</reference>
<sequence>MHFNVFDLGVCGSWAGKAGWLFRLGRLANARWAIYTVVWAAPLQLMAIRFVSGKNRRG</sequence>
<dbReference type="Proteomes" id="UP000240493">
    <property type="component" value="Unassembled WGS sequence"/>
</dbReference>
<evidence type="ECO:0000313" key="2">
    <source>
        <dbReference type="EMBL" id="PTB39858.1"/>
    </source>
</evidence>
<gene>
    <name evidence="2" type="ORF">M441DRAFT_421240</name>
</gene>
<name>A0A2T3Z4V9_TRIA4</name>
<keyword evidence="1" id="KW-0812">Transmembrane</keyword>
<keyword evidence="3" id="KW-1185">Reference proteome</keyword>
<organism evidence="2 3">
    <name type="scientific">Trichoderma asperellum (strain ATCC 204424 / CBS 433.97 / NBRC 101777)</name>
    <dbReference type="NCBI Taxonomy" id="1042311"/>
    <lineage>
        <taxon>Eukaryota</taxon>
        <taxon>Fungi</taxon>
        <taxon>Dikarya</taxon>
        <taxon>Ascomycota</taxon>
        <taxon>Pezizomycotina</taxon>
        <taxon>Sordariomycetes</taxon>
        <taxon>Hypocreomycetidae</taxon>
        <taxon>Hypocreales</taxon>
        <taxon>Hypocreaceae</taxon>
        <taxon>Trichoderma</taxon>
    </lineage>
</organism>
<keyword evidence="1" id="KW-0472">Membrane</keyword>
<proteinExistence type="predicted"/>
<dbReference type="EMBL" id="KZ679263">
    <property type="protein sequence ID" value="PTB39858.1"/>
    <property type="molecule type" value="Genomic_DNA"/>
</dbReference>
<keyword evidence="1" id="KW-1133">Transmembrane helix</keyword>
<evidence type="ECO:0000256" key="1">
    <source>
        <dbReference type="SAM" id="Phobius"/>
    </source>
</evidence>
<evidence type="ECO:0000313" key="3">
    <source>
        <dbReference type="Proteomes" id="UP000240493"/>
    </source>
</evidence>
<feature type="transmembrane region" description="Helical" evidence="1">
    <location>
        <begin position="32"/>
        <end position="51"/>
    </location>
</feature>
<dbReference type="AlphaFoldDB" id="A0A2T3Z4V9"/>
<accession>A0A2T3Z4V9</accession>
<protein>
    <submittedName>
        <fullName evidence="2">Uncharacterized protein</fullName>
    </submittedName>
</protein>